<reference evidence="1 2" key="1">
    <citation type="journal article" date="2023" name="Sci. Data">
        <title>Genome assembly of the Korean intertidal mud-creeper Batillaria attramentaria.</title>
        <authorList>
            <person name="Patra A.K."/>
            <person name="Ho P.T."/>
            <person name="Jun S."/>
            <person name="Lee S.J."/>
            <person name="Kim Y."/>
            <person name="Won Y.J."/>
        </authorList>
    </citation>
    <scope>NUCLEOTIDE SEQUENCE [LARGE SCALE GENOMIC DNA]</scope>
    <source>
        <strain evidence="1">Wonlab-2016</strain>
    </source>
</reference>
<organism evidence="1 2">
    <name type="scientific">Batillaria attramentaria</name>
    <dbReference type="NCBI Taxonomy" id="370345"/>
    <lineage>
        <taxon>Eukaryota</taxon>
        <taxon>Metazoa</taxon>
        <taxon>Spiralia</taxon>
        <taxon>Lophotrochozoa</taxon>
        <taxon>Mollusca</taxon>
        <taxon>Gastropoda</taxon>
        <taxon>Caenogastropoda</taxon>
        <taxon>Sorbeoconcha</taxon>
        <taxon>Cerithioidea</taxon>
        <taxon>Batillariidae</taxon>
        <taxon>Batillaria</taxon>
    </lineage>
</organism>
<dbReference type="AlphaFoldDB" id="A0ABD0J8M6"/>
<comment type="caution">
    <text evidence="1">The sequence shown here is derived from an EMBL/GenBank/DDBJ whole genome shotgun (WGS) entry which is preliminary data.</text>
</comment>
<evidence type="ECO:0000313" key="2">
    <source>
        <dbReference type="Proteomes" id="UP001519460"/>
    </source>
</evidence>
<name>A0ABD0J8M6_9CAEN</name>
<sequence>MRTFLLVCVYVQCSAQRTGFRRYHGDRLITSTSSTTASGHHHAVQYVAAFAMSELERQTGTIRCASSSVFAIFARHLIARQHTAVIRTSSTVSHHLIIAFCASRHGHFCREYLQSLQDPLYRCLVFPVLLREDLSFCTDYIFVAIFFFKLEIPTTVCKIVSTEDT</sequence>
<dbReference type="EMBL" id="JACVVK020000569">
    <property type="protein sequence ID" value="KAK7465221.1"/>
    <property type="molecule type" value="Genomic_DNA"/>
</dbReference>
<dbReference type="Proteomes" id="UP001519460">
    <property type="component" value="Unassembled WGS sequence"/>
</dbReference>
<gene>
    <name evidence="1" type="ORF">BaRGS_00037591</name>
</gene>
<accession>A0ABD0J8M6</accession>
<proteinExistence type="predicted"/>
<protein>
    <recommendedName>
        <fullName evidence="3">Secreted protein</fullName>
    </recommendedName>
</protein>
<keyword evidence="2" id="KW-1185">Reference proteome</keyword>
<evidence type="ECO:0008006" key="3">
    <source>
        <dbReference type="Google" id="ProtNLM"/>
    </source>
</evidence>
<evidence type="ECO:0000313" key="1">
    <source>
        <dbReference type="EMBL" id="KAK7465221.1"/>
    </source>
</evidence>